<proteinExistence type="predicted"/>
<sequence length="98" mass="11081">MTPDLEEEVPAASINSKPAPEMSKDKPKGPHKKQKGPKNHQGKVKGKANLHRPYPQGHRIHKLEPSAVDSAFNMVRTPMEFTARHPEKMNTTFPHKNR</sequence>
<name>A0A9Q3GC08_9BASI</name>
<dbReference type="Proteomes" id="UP000765509">
    <property type="component" value="Unassembled WGS sequence"/>
</dbReference>
<keyword evidence="3" id="KW-1185">Reference proteome</keyword>
<comment type="caution">
    <text evidence="2">The sequence shown here is derived from an EMBL/GenBank/DDBJ whole genome shotgun (WGS) entry which is preliminary data.</text>
</comment>
<evidence type="ECO:0000256" key="1">
    <source>
        <dbReference type="SAM" id="MobiDB-lite"/>
    </source>
</evidence>
<feature type="compositionally biased region" description="Basic residues" evidence="1">
    <location>
        <begin position="29"/>
        <end position="50"/>
    </location>
</feature>
<organism evidence="2 3">
    <name type="scientific">Austropuccinia psidii MF-1</name>
    <dbReference type="NCBI Taxonomy" id="1389203"/>
    <lineage>
        <taxon>Eukaryota</taxon>
        <taxon>Fungi</taxon>
        <taxon>Dikarya</taxon>
        <taxon>Basidiomycota</taxon>
        <taxon>Pucciniomycotina</taxon>
        <taxon>Pucciniomycetes</taxon>
        <taxon>Pucciniales</taxon>
        <taxon>Sphaerophragmiaceae</taxon>
        <taxon>Austropuccinia</taxon>
    </lineage>
</organism>
<reference evidence="2" key="1">
    <citation type="submission" date="2021-03" db="EMBL/GenBank/DDBJ databases">
        <title>Draft genome sequence of rust myrtle Austropuccinia psidii MF-1, a brazilian biotype.</title>
        <authorList>
            <person name="Quecine M.C."/>
            <person name="Pachon D.M.R."/>
            <person name="Bonatelli M.L."/>
            <person name="Correr F.H."/>
            <person name="Franceschini L.M."/>
            <person name="Leite T.F."/>
            <person name="Margarido G.R.A."/>
            <person name="Almeida C.A."/>
            <person name="Ferrarezi J.A."/>
            <person name="Labate C.A."/>
        </authorList>
    </citation>
    <scope>NUCLEOTIDE SEQUENCE</scope>
    <source>
        <strain evidence="2">MF-1</strain>
    </source>
</reference>
<gene>
    <name evidence="2" type="ORF">O181_000377</name>
</gene>
<evidence type="ECO:0000313" key="3">
    <source>
        <dbReference type="Proteomes" id="UP000765509"/>
    </source>
</evidence>
<feature type="region of interest" description="Disordered" evidence="1">
    <location>
        <begin position="1"/>
        <end position="67"/>
    </location>
</feature>
<dbReference type="EMBL" id="AVOT02000043">
    <property type="protein sequence ID" value="MBW0460662.1"/>
    <property type="molecule type" value="Genomic_DNA"/>
</dbReference>
<accession>A0A9Q3GC08</accession>
<dbReference type="AlphaFoldDB" id="A0A9Q3GC08"/>
<evidence type="ECO:0000313" key="2">
    <source>
        <dbReference type="EMBL" id="MBW0460662.1"/>
    </source>
</evidence>
<protein>
    <submittedName>
        <fullName evidence="2">Uncharacterized protein</fullName>
    </submittedName>
</protein>